<comment type="caution">
    <text evidence="1">The sequence shown here is derived from an EMBL/GenBank/DDBJ whole genome shotgun (WGS) entry which is preliminary data.</text>
</comment>
<dbReference type="Proteomes" id="UP000827872">
    <property type="component" value="Linkage Group LG03"/>
</dbReference>
<reference evidence="1" key="1">
    <citation type="submission" date="2021-08" db="EMBL/GenBank/DDBJ databases">
        <title>The first chromosome-level gecko genome reveals the dynamic sex chromosomes of Neotropical dwarf geckos (Sphaerodactylidae: Sphaerodactylus).</title>
        <authorList>
            <person name="Pinto B.J."/>
            <person name="Keating S.E."/>
            <person name="Gamble T."/>
        </authorList>
    </citation>
    <scope>NUCLEOTIDE SEQUENCE</scope>
    <source>
        <strain evidence="1">TG3544</strain>
    </source>
</reference>
<evidence type="ECO:0000313" key="2">
    <source>
        <dbReference type="Proteomes" id="UP000827872"/>
    </source>
</evidence>
<keyword evidence="2" id="KW-1185">Reference proteome</keyword>
<evidence type="ECO:0000313" key="1">
    <source>
        <dbReference type="EMBL" id="KAH7992564.1"/>
    </source>
</evidence>
<proteinExistence type="predicted"/>
<dbReference type="EMBL" id="CM037616">
    <property type="protein sequence ID" value="KAH7992564.1"/>
    <property type="molecule type" value="Genomic_DNA"/>
</dbReference>
<organism evidence="1 2">
    <name type="scientific">Sphaerodactylus townsendi</name>
    <dbReference type="NCBI Taxonomy" id="933632"/>
    <lineage>
        <taxon>Eukaryota</taxon>
        <taxon>Metazoa</taxon>
        <taxon>Chordata</taxon>
        <taxon>Craniata</taxon>
        <taxon>Vertebrata</taxon>
        <taxon>Euteleostomi</taxon>
        <taxon>Lepidosauria</taxon>
        <taxon>Squamata</taxon>
        <taxon>Bifurcata</taxon>
        <taxon>Gekkota</taxon>
        <taxon>Sphaerodactylidae</taxon>
        <taxon>Sphaerodactylus</taxon>
    </lineage>
</organism>
<sequence>MGAPHAVAAAAALTPRECNPRSGWNPPSCQSQVGNASQSLPVPEAKLLAVTACSVTGGERSWSALACRSQDRWVGIGCPAQSTVQLVQASSVASLPCPGTLIPHMSPVRGERDCWG</sequence>
<gene>
    <name evidence="1" type="ORF">K3G42_024479</name>
</gene>
<protein>
    <submittedName>
        <fullName evidence="1">Uncharacterized protein</fullName>
    </submittedName>
</protein>
<name>A0ACB8EIV4_9SAUR</name>
<accession>A0ACB8EIV4</accession>